<comment type="similarity">
    <text evidence="1">Belongs to the nitroreductase family.</text>
</comment>
<proteinExistence type="inferred from homology"/>
<accession>A0A6N6M5I4</accession>
<dbReference type="PANTHER" id="PTHR43673">
    <property type="entry name" value="NAD(P)H NITROREDUCTASE YDGI-RELATED"/>
    <property type="match status" value="1"/>
</dbReference>
<dbReference type="InterPro" id="IPR000415">
    <property type="entry name" value="Nitroreductase-like"/>
</dbReference>
<dbReference type="PANTHER" id="PTHR43673:SF10">
    <property type="entry name" value="NADH DEHYDROGENASE_NAD(P)H NITROREDUCTASE XCC3605-RELATED"/>
    <property type="match status" value="1"/>
</dbReference>
<dbReference type="Gene3D" id="3.40.109.10">
    <property type="entry name" value="NADH Oxidase"/>
    <property type="match status" value="1"/>
</dbReference>
<dbReference type="AlphaFoldDB" id="A0A6N6M5I4"/>
<evidence type="ECO:0000259" key="3">
    <source>
        <dbReference type="Pfam" id="PF00881"/>
    </source>
</evidence>
<organism evidence="4 5">
    <name type="scientific">Salibacter halophilus</name>
    <dbReference type="NCBI Taxonomy" id="1803916"/>
    <lineage>
        <taxon>Bacteria</taxon>
        <taxon>Pseudomonadati</taxon>
        <taxon>Bacteroidota</taxon>
        <taxon>Flavobacteriia</taxon>
        <taxon>Flavobacteriales</taxon>
        <taxon>Salibacteraceae</taxon>
        <taxon>Salibacter</taxon>
    </lineage>
</organism>
<dbReference type="Pfam" id="PF00881">
    <property type="entry name" value="Nitroreductase"/>
    <property type="match status" value="1"/>
</dbReference>
<keyword evidence="5" id="KW-1185">Reference proteome</keyword>
<evidence type="ECO:0000256" key="1">
    <source>
        <dbReference type="ARBA" id="ARBA00007118"/>
    </source>
</evidence>
<evidence type="ECO:0000313" key="4">
    <source>
        <dbReference type="EMBL" id="KAB1063453.1"/>
    </source>
</evidence>
<comment type="caution">
    <text evidence="4">The sequence shown here is derived from an EMBL/GenBank/DDBJ whole genome shotgun (WGS) entry which is preliminary data.</text>
</comment>
<evidence type="ECO:0000256" key="2">
    <source>
        <dbReference type="ARBA" id="ARBA00023002"/>
    </source>
</evidence>
<evidence type="ECO:0000313" key="5">
    <source>
        <dbReference type="Proteomes" id="UP000435357"/>
    </source>
</evidence>
<dbReference type="InterPro" id="IPR029479">
    <property type="entry name" value="Nitroreductase"/>
</dbReference>
<reference evidence="4 5" key="1">
    <citation type="submission" date="2019-09" db="EMBL/GenBank/DDBJ databases">
        <title>Genomes of Cryomorphaceae.</title>
        <authorList>
            <person name="Bowman J.P."/>
        </authorList>
    </citation>
    <scope>NUCLEOTIDE SEQUENCE [LARGE SCALE GENOMIC DNA]</scope>
    <source>
        <strain evidence="4 5">KCTC 52047</strain>
    </source>
</reference>
<keyword evidence="2" id="KW-0560">Oxidoreductase</keyword>
<dbReference type="RefSeq" id="WP_151168921.1">
    <property type="nucleotide sequence ID" value="NZ_WACR01000008.1"/>
</dbReference>
<protein>
    <submittedName>
        <fullName evidence="4">Nitroreductase</fullName>
    </submittedName>
</protein>
<gene>
    <name evidence="4" type="ORF">F3059_10325</name>
</gene>
<sequence length="178" mass="20272">MIKEIKNRRSIRAFSDKNITDDQLNELLDAARWAASCFNEQPWKFAIASKGSDHYDGLFEALAEGNKKWVKTSPVLGVSLAKKTFDHNDKPNKHAWHDVGMAMANMAIQATSMDLYIHQMAGFSPEKIAAYLNLDENYDPVAMFTIGYKGEVDQLPDDLAKQETADRKRKTIDEIKFW</sequence>
<dbReference type="OrthoDB" id="9809288at2"/>
<name>A0A6N6M5I4_9FLAO</name>
<dbReference type="Proteomes" id="UP000435357">
    <property type="component" value="Unassembled WGS sequence"/>
</dbReference>
<dbReference type="EMBL" id="WACR01000008">
    <property type="protein sequence ID" value="KAB1063453.1"/>
    <property type="molecule type" value="Genomic_DNA"/>
</dbReference>
<dbReference type="SUPFAM" id="SSF55469">
    <property type="entry name" value="FMN-dependent nitroreductase-like"/>
    <property type="match status" value="1"/>
</dbReference>
<dbReference type="CDD" id="cd02138">
    <property type="entry name" value="TdsD-like"/>
    <property type="match status" value="1"/>
</dbReference>
<dbReference type="GO" id="GO:0016491">
    <property type="term" value="F:oxidoreductase activity"/>
    <property type="evidence" value="ECO:0007669"/>
    <property type="project" value="UniProtKB-KW"/>
</dbReference>
<feature type="domain" description="Nitroreductase" evidence="3">
    <location>
        <begin position="5"/>
        <end position="148"/>
    </location>
</feature>